<dbReference type="EMBL" id="HG673619">
    <property type="protein sequence ID" value="CDI84206.1"/>
    <property type="molecule type" value="Genomic_DNA"/>
</dbReference>
<feature type="compositionally biased region" description="Low complexity" evidence="1">
    <location>
        <begin position="533"/>
        <end position="546"/>
    </location>
</feature>
<feature type="compositionally biased region" description="Low complexity" evidence="1">
    <location>
        <begin position="493"/>
        <end position="504"/>
    </location>
</feature>
<feature type="region of interest" description="Disordered" evidence="1">
    <location>
        <begin position="466"/>
        <end position="613"/>
    </location>
</feature>
<feature type="compositionally biased region" description="Low complexity" evidence="1">
    <location>
        <begin position="21"/>
        <end position="33"/>
    </location>
</feature>
<feature type="compositionally biased region" description="Basic and acidic residues" evidence="1">
    <location>
        <begin position="326"/>
        <end position="338"/>
    </location>
</feature>
<feature type="compositionally biased region" description="Low complexity" evidence="1">
    <location>
        <begin position="593"/>
        <end position="613"/>
    </location>
</feature>
<dbReference type="Pfam" id="PF00566">
    <property type="entry name" value="RabGAP-TBC"/>
    <property type="match status" value="1"/>
</dbReference>
<sequence length="1311" mass="140075">MASQDTRASLTPSPTIAAPDATSPRNAAAGAATANDTLAAKDVGEITQVCPSITNAHTVTEGSSRRPPAQLLGQKSPDLPTSAEWQRSPCPSTPQERHSRSNSSSKNEKDSTDTSGGSGSVLPLPSAATESLSVPSTAKSCDGESNLSNNNSSKDDISSGSSSGSSNSNSGNCNSSSSNTSSSGTSRDSDNGQTTRYGIPSGEESMKALRRHVELLMDREVNARTRSRLEACLDALEPETLDLQLLRVICAKGLPEGCAALRSIYWRLLLHCLPPRPAEWQQRRCKLREAYESYKAEFIREPEAVRRLRRMQQQQQEQQRNQQQQDGKDGADEAKDKLSTAVDEGNTTASRDRQTSSCGSSTEGTRHQSDSSIPLSAVKDHPLCRSATSEWRGYWVDAEVFDQINKDVFRTRPELCFFALNPQQTVTRQQQLHLYPPPPTRHAQPQQQQQNEQVPLLVNYDVLLQQQQQHEQRQSSASSNPAGEGTRAGRKQGSSSSGNTSSSSLKGFRLPSAFRAKKRLVADTASATPPNESARSSSSGSSRGPAACGGSGVSRRGSPSLQAAGRGGCSTRQQSVKVGAKSGDGDDKMIFPSSSSECLLEGGSSELHGSSSRSGCSSSRQFLCAADALETSVAVEQEGYLLDRQLDPAQNKAGVRNASTNSRGSSKSSSSPQDPRLSSRGSHESDSPPLRGQAVSQRSSMTSFQEAEKGRQLLQSLPAAATDPAAVDADAEAAVVARAAGKEPGFPLPSEYLEDCAAAATDATEGGSGVAAAEQQRKGGDTVQPWRAPAGVQDVCNMITPHRHYDVLSRLLFIYAKVNAGLCYVQGMNEILAPIYYALMTDPTYTDYEQAEAEIFYCFSEVMQQQRDAFCKALDPTDAGVKGRLSSLDALLRQKDEEVWVHLNAVGVEPQFYALRWLLLMLTQEFEMPDVLALWDGFIADTGRPLPLLYYVCVAIIIWLRPALLAGDFTACMKLLQHLPSFDPKALLSSAMRLRADDVEGNRTPACGVPRPVPGGGRRSREGLDELDPLQQVSDSLFKPISRAIAALSLNEGLGAVPSETVRPDGGVTEALGERTWKKGILLPHSLRGEGSASKGDKDAGEGPDAALGHLKRLAGVGVEHAYRGASAVSQYLNNSGLASGIASNITSFFAGDSTPSSAAAPPETTEALAAAERPRQSTAAKLGEFFAAAQSGFSPGVKGTNDSRMRPDKAPFVSPAPDTGDNVGCAPPLIEYPFSPVEVAVSETAEQLPMTEDSLRDISPRQRSLWETDTAEALGRRIKDADGEADSPRSEDDQHSFKSPAGEGLRITIL</sequence>
<feature type="compositionally biased region" description="Polar residues" evidence="1">
    <location>
        <begin position="694"/>
        <end position="705"/>
    </location>
</feature>
<feature type="compositionally biased region" description="Basic and acidic residues" evidence="1">
    <location>
        <begin position="1275"/>
        <end position="1297"/>
    </location>
</feature>
<dbReference type="GO" id="GO:0005096">
    <property type="term" value="F:GTPase activator activity"/>
    <property type="evidence" value="ECO:0007669"/>
    <property type="project" value="TreeGrafter"/>
</dbReference>
<reference evidence="3" key="1">
    <citation type="submission" date="2013-10" db="EMBL/GenBank/DDBJ databases">
        <title>Genomic analysis of the causative agents of coccidiosis in chickens.</title>
        <authorList>
            <person name="Reid A.J."/>
            <person name="Blake D."/>
            <person name="Billington K."/>
            <person name="Browne H."/>
            <person name="Dunn M."/>
            <person name="Hung S."/>
            <person name="Kawahara F."/>
            <person name="Miranda-Saavedra D."/>
            <person name="Mourier T."/>
            <person name="Nagra H."/>
            <person name="Otto T.D."/>
            <person name="Rawlings N."/>
            <person name="Sanchez A."/>
            <person name="Sanders M."/>
            <person name="Subramaniam C."/>
            <person name="Tay Y."/>
            <person name="Dear P."/>
            <person name="Doerig C."/>
            <person name="Gruber A."/>
            <person name="Parkinson J."/>
            <person name="Shirley M."/>
            <person name="Wan K.L."/>
            <person name="Berriman M."/>
            <person name="Tomley F."/>
            <person name="Pain A."/>
        </authorList>
    </citation>
    <scope>NUCLEOTIDE SEQUENCE</scope>
    <source>
        <strain evidence="3">Houghton</strain>
    </source>
</reference>
<dbReference type="Gene3D" id="1.10.472.80">
    <property type="entry name" value="Ypt/Rab-GAP domain of gyp1p, domain 3"/>
    <property type="match status" value="1"/>
</dbReference>
<proteinExistence type="predicted"/>
<dbReference type="SMART" id="SM00164">
    <property type="entry name" value="TBC"/>
    <property type="match status" value="1"/>
</dbReference>
<dbReference type="InterPro" id="IPR035969">
    <property type="entry name" value="Rab-GAP_TBC_sf"/>
</dbReference>
<feature type="region of interest" description="Disordered" evidence="1">
    <location>
        <begin position="1"/>
        <end position="33"/>
    </location>
</feature>
<feature type="region of interest" description="Disordered" evidence="1">
    <location>
        <begin position="1003"/>
        <end position="1022"/>
    </location>
</feature>
<protein>
    <submittedName>
        <fullName evidence="3">TBC1 domain family member 13, related</fullName>
    </submittedName>
</protein>
<dbReference type="PANTHER" id="PTHR22957:SF27">
    <property type="entry name" value="TBC1 DOMAIN FAMILY MEMBER 13"/>
    <property type="match status" value="1"/>
</dbReference>
<feature type="region of interest" description="Disordered" evidence="1">
    <location>
        <begin position="1251"/>
        <end position="1305"/>
    </location>
</feature>
<evidence type="ECO:0000259" key="2">
    <source>
        <dbReference type="PROSITE" id="PS50086"/>
    </source>
</evidence>
<evidence type="ECO:0000256" key="1">
    <source>
        <dbReference type="SAM" id="MobiDB-lite"/>
    </source>
</evidence>
<dbReference type="OrthoDB" id="10263206at2759"/>
<name>U6GVB7_EIMAC</name>
<reference evidence="3" key="2">
    <citation type="submission" date="2013-10" db="EMBL/GenBank/DDBJ databases">
        <authorList>
            <person name="Aslett M."/>
        </authorList>
    </citation>
    <scope>NUCLEOTIDE SEQUENCE</scope>
    <source>
        <strain evidence="3">Houghton</strain>
    </source>
</reference>
<feature type="compositionally biased region" description="Low complexity" evidence="1">
    <location>
        <begin position="311"/>
        <end position="325"/>
    </location>
</feature>
<keyword evidence="4" id="KW-1185">Reference proteome</keyword>
<dbReference type="SUPFAM" id="SSF47923">
    <property type="entry name" value="Ypt/Rab-GAP domain of gyp1p"/>
    <property type="match status" value="3"/>
</dbReference>
<feature type="compositionally biased region" description="Low complexity" evidence="1">
    <location>
        <begin position="466"/>
        <end position="479"/>
    </location>
</feature>
<dbReference type="Gene3D" id="1.10.8.270">
    <property type="entry name" value="putative rabgap domain of human tbc1 domain family member 14 like domains"/>
    <property type="match status" value="1"/>
</dbReference>
<evidence type="ECO:0000313" key="3">
    <source>
        <dbReference type="EMBL" id="CDI84206.1"/>
    </source>
</evidence>
<evidence type="ECO:0000313" key="4">
    <source>
        <dbReference type="Proteomes" id="UP000018050"/>
    </source>
</evidence>
<dbReference type="Proteomes" id="UP000018050">
    <property type="component" value="Unassembled WGS sequence"/>
</dbReference>
<feature type="compositionally biased region" description="Polar residues" evidence="1">
    <location>
        <begin position="128"/>
        <end position="139"/>
    </location>
</feature>
<feature type="compositionally biased region" description="Basic and acidic residues" evidence="1">
    <location>
        <begin position="1254"/>
        <end position="1267"/>
    </location>
</feature>
<dbReference type="GO" id="GO:0006886">
    <property type="term" value="P:intracellular protein transport"/>
    <property type="evidence" value="ECO:0007669"/>
    <property type="project" value="TreeGrafter"/>
</dbReference>
<feature type="region of interest" description="Disordered" evidence="1">
    <location>
        <begin position="645"/>
        <end position="709"/>
    </location>
</feature>
<dbReference type="PANTHER" id="PTHR22957">
    <property type="entry name" value="TBC1 DOMAIN FAMILY MEMBER GTPASE-ACTIVATING PROTEIN"/>
    <property type="match status" value="1"/>
</dbReference>
<dbReference type="GeneID" id="25269483"/>
<feature type="compositionally biased region" description="Polar residues" evidence="1">
    <location>
        <begin position="345"/>
        <end position="363"/>
    </location>
</feature>
<feature type="region of interest" description="Disordered" evidence="1">
    <location>
        <begin position="54"/>
        <end position="204"/>
    </location>
</feature>
<feature type="compositionally biased region" description="Low complexity" evidence="1">
    <location>
        <begin position="143"/>
        <end position="186"/>
    </location>
</feature>
<accession>U6GVB7</accession>
<gene>
    <name evidence="3" type="ORF">EAH_00014130</name>
</gene>
<feature type="region of interest" description="Disordered" evidence="1">
    <location>
        <begin position="1083"/>
        <end position="1105"/>
    </location>
</feature>
<dbReference type="RefSeq" id="XP_013246766.1">
    <property type="nucleotide sequence ID" value="XM_013391312.1"/>
</dbReference>
<feature type="compositionally biased region" description="Polar residues" evidence="1">
    <location>
        <begin position="83"/>
        <end position="94"/>
    </location>
</feature>
<feature type="region of interest" description="Disordered" evidence="1">
    <location>
        <begin position="307"/>
        <end position="374"/>
    </location>
</feature>
<organism evidence="3 4">
    <name type="scientific">Eimeria acervulina</name>
    <name type="common">Coccidian parasite</name>
    <dbReference type="NCBI Taxonomy" id="5801"/>
    <lineage>
        <taxon>Eukaryota</taxon>
        <taxon>Sar</taxon>
        <taxon>Alveolata</taxon>
        <taxon>Apicomplexa</taxon>
        <taxon>Conoidasida</taxon>
        <taxon>Coccidia</taxon>
        <taxon>Eucoccidiorida</taxon>
        <taxon>Eimeriorina</taxon>
        <taxon>Eimeriidae</taxon>
        <taxon>Eimeria</taxon>
    </lineage>
</organism>
<feature type="compositionally biased region" description="Polar residues" evidence="1">
    <location>
        <begin position="1"/>
        <end position="14"/>
    </location>
</feature>
<feature type="compositionally biased region" description="Low complexity" evidence="1">
    <location>
        <begin position="659"/>
        <end position="680"/>
    </location>
</feature>
<dbReference type="PROSITE" id="PS50086">
    <property type="entry name" value="TBC_RABGAP"/>
    <property type="match status" value="1"/>
</dbReference>
<dbReference type="OMA" id="ATSEWRG"/>
<dbReference type="VEuPathDB" id="ToxoDB:EAH_00014130"/>
<dbReference type="InterPro" id="IPR000195">
    <property type="entry name" value="Rab-GAP-TBC_dom"/>
</dbReference>
<feature type="domain" description="Rab-GAP TBC" evidence="2">
    <location>
        <begin position="256"/>
        <end position="942"/>
    </location>
</feature>